<dbReference type="Proteomes" id="UP000220922">
    <property type="component" value="Unassembled WGS sequence"/>
</dbReference>
<protein>
    <submittedName>
        <fullName evidence="2">Uncharacterized protein</fullName>
    </submittedName>
</protein>
<evidence type="ECO:0000256" key="1">
    <source>
        <dbReference type="SAM" id="SignalP"/>
    </source>
</evidence>
<organism evidence="2 3">
    <name type="scientific">Candidatus Chloroploca asiatica</name>
    <dbReference type="NCBI Taxonomy" id="1506545"/>
    <lineage>
        <taxon>Bacteria</taxon>
        <taxon>Bacillati</taxon>
        <taxon>Chloroflexota</taxon>
        <taxon>Chloroflexia</taxon>
        <taxon>Chloroflexales</taxon>
        <taxon>Chloroflexineae</taxon>
        <taxon>Oscillochloridaceae</taxon>
        <taxon>Candidatus Chloroploca</taxon>
    </lineage>
</organism>
<proteinExistence type="predicted"/>
<accession>A0A2H3KZA1</accession>
<sequence length="246" mass="27035">MTTRRQFLRLMLAAGTVGAVAQHRTADAASASSHQAYLPLVHHPAAAHSGSWPNDEGWIVAGPSGRFDQAIAWFHARSTIYTHYDLLQIVGAYERIGNEAGVDWFLALAQCAHETGSLTSWWCDRPRRNPAGIAVTGAVRDGTPDNPPGVNWAWDGSRWREGASFAAWDSFSVRAHLGRLLAYALPDWAATPYQRELIDYALAIRPLAARIRGIAPTIIGLNGIWAVPGTEYGQRILDLARRMRQS</sequence>
<dbReference type="InterPro" id="IPR006311">
    <property type="entry name" value="TAT_signal"/>
</dbReference>
<feature type="chain" id="PRO_5013796571" evidence="1">
    <location>
        <begin position="22"/>
        <end position="246"/>
    </location>
</feature>
<name>A0A2H3KZA1_9CHLR</name>
<comment type="caution">
    <text evidence="2">The sequence shown here is derived from an EMBL/GenBank/DDBJ whole genome shotgun (WGS) entry which is preliminary data.</text>
</comment>
<dbReference type="PROSITE" id="PS51318">
    <property type="entry name" value="TAT"/>
    <property type="match status" value="1"/>
</dbReference>
<dbReference type="RefSeq" id="WP_097654315.1">
    <property type="nucleotide sequence ID" value="NZ_LYXE01000127.1"/>
</dbReference>
<gene>
    <name evidence="2" type="ORF">A9Q02_04340</name>
</gene>
<evidence type="ECO:0000313" key="2">
    <source>
        <dbReference type="EMBL" id="PDV97686.1"/>
    </source>
</evidence>
<dbReference type="EMBL" id="LYXE01000127">
    <property type="protein sequence ID" value="PDV97686.1"/>
    <property type="molecule type" value="Genomic_DNA"/>
</dbReference>
<keyword evidence="3" id="KW-1185">Reference proteome</keyword>
<evidence type="ECO:0000313" key="3">
    <source>
        <dbReference type="Proteomes" id="UP000220922"/>
    </source>
</evidence>
<dbReference type="AlphaFoldDB" id="A0A2H3KZA1"/>
<keyword evidence="1" id="KW-0732">Signal</keyword>
<reference evidence="2 3" key="1">
    <citation type="submission" date="2016-05" db="EMBL/GenBank/DDBJ databases">
        <authorList>
            <person name="Lavstsen T."/>
            <person name="Jespersen J.S."/>
        </authorList>
    </citation>
    <scope>NUCLEOTIDE SEQUENCE [LARGE SCALE GENOMIC DNA]</scope>
    <source>
        <strain evidence="2 3">B7-9</strain>
    </source>
</reference>
<dbReference type="OrthoDB" id="9763643at2"/>
<feature type="signal peptide" evidence="1">
    <location>
        <begin position="1"/>
        <end position="21"/>
    </location>
</feature>